<keyword evidence="1" id="KW-0472">Membrane</keyword>
<evidence type="ECO:0008006" key="4">
    <source>
        <dbReference type="Google" id="ProtNLM"/>
    </source>
</evidence>
<proteinExistence type="predicted"/>
<feature type="transmembrane region" description="Helical" evidence="1">
    <location>
        <begin position="78"/>
        <end position="100"/>
    </location>
</feature>
<feature type="transmembrane region" description="Helical" evidence="1">
    <location>
        <begin position="47"/>
        <end position="66"/>
    </location>
</feature>
<dbReference type="KEGG" id="pmet:G4Y79_13345"/>
<keyword evidence="1" id="KW-1133">Transmembrane helix</keyword>
<keyword evidence="1" id="KW-0812">Transmembrane</keyword>
<name>A0A7S8ICM9_9CHLR</name>
<evidence type="ECO:0000313" key="3">
    <source>
        <dbReference type="Proteomes" id="UP000594468"/>
    </source>
</evidence>
<feature type="transmembrane region" description="Helical" evidence="1">
    <location>
        <begin position="17"/>
        <end position="35"/>
    </location>
</feature>
<feature type="transmembrane region" description="Helical" evidence="1">
    <location>
        <begin position="257"/>
        <end position="277"/>
    </location>
</feature>
<sequence>MTREELLVSFLSSTNEILTAANVIIAASLLLYNLTRNLRNRVARSSAAVLASVTFAYLCDAFMSLGPNAETFNLALRLQWVGIAFIPSALFHLADTLLATTGLPSRGRRRRVVRILYLMSSIFTIAAIGTDTLVTTEFTEHGARLHAGLLFPVFILFFLTVNIATFLFVDRARRRGLTRTSQRRMAYLQFAILTPALGIFPFSALLPQTDVFSLNIVLLVNIANLIVILMLIFLSYPLSFFGSDKPDRVVKVELLRFLLRGPGTGMLALATIILTTQATQILGLSGEDFTPFAVVAIVLLWQWSIALALPYLEKRLIYNDDSDEQIAKLQDLSDRILTRTDITQLIDATLQAACDYFRIPAAFVAIYNGTSFEIISQIGNDLTEASLQDAELTPLQALGDIEEADEDEFYSWGEYQITPLFTQRQNNGDPSQRYLIGIMGFIGDESVTMVPEAEEPMLTSFVKRTQQTLDDLMLQTEIFAALEGLLPQISTTRARADAIEYRPGRAASIATSRQPSRDEMYEQVRAALRHYWGGPGISRSRLLDMVIVQEEMKQAGNPTQALRNTIVRAIDRLRPDGERSMFGNEWIIYNILDLRFIEGKKVKEVTKRLSMSDADFYRKQRVAIDAITDTLLLMENETRANS</sequence>
<dbReference type="EMBL" id="CP062983">
    <property type="protein sequence ID" value="QPC80697.1"/>
    <property type="molecule type" value="Genomic_DNA"/>
</dbReference>
<feature type="transmembrane region" description="Helical" evidence="1">
    <location>
        <begin position="185"/>
        <end position="206"/>
    </location>
</feature>
<evidence type="ECO:0000256" key="1">
    <source>
        <dbReference type="SAM" id="Phobius"/>
    </source>
</evidence>
<feature type="transmembrane region" description="Helical" evidence="1">
    <location>
        <begin position="112"/>
        <end position="129"/>
    </location>
</feature>
<feature type="transmembrane region" description="Helical" evidence="1">
    <location>
        <begin position="212"/>
        <end position="236"/>
    </location>
</feature>
<dbReference type="RefSeq" id="WP_195168772.1">
    <property type="nucleotide sequence ID" value="NZ_CP062983.1"/>
</dbReference>
<gene>
    <name evidence="2" type="ORF">G4Y79_13345</name>
</gene>
<feature type="transmembrane region" description="Helical" evidence="1">
    <location>
        <begin position="289"/>
        <end position="312"/>
    </location>
</feature>
<keyword evidence="3" id="KW-1185">Reference proteome</keyword>
<organism evidence="2 3">
    <name type="scientific">Phototrophicus methaneseepsis</name>
    <dbReference type="NCBI Taxonomy" id="2710758"/>
    <lineage>
        <taxon>Bacteria</taxon>
        <taxon>Bacillati</taxon>
        <taxon>Chloroflexota</taxon>
        <taxon>Candidatus Thermofontia</taxon>
        <taxon>Phototrophicales</taxon>
        <taxon>Phototrophicaceae</taxon>
        <taxon>Phototrophicus</taxon>
    </lineage>
</organism>
<reference evidence="2 3" key="1">
    <citation type="submission" date="2020-02" db="EMBL/GenBank/DDBJ databases">
        <authorList>
            <person name="Zheng R.K."/>
            <person name="Sun C.M."/>
        </authorList>
    </citation>
    <scope>NUCLEOTIDE SEQUENCE [LARGE SCALE GENOMIC DNA]</scope>
    <source>
        <strain evidence="3">rifampicinis</strain>
    </source>
</reference>
<dbReference type="Proteomes" id="UP000594468">
    <property type="component" value="Chromosome"/>
</dbReference>
<evidence type="ECO:0000313" key="2">
    <source>
        <dbReference type="EMBL" id="QPC80697.1"/>
    </source>
</evidence>
<dbReference type="AlphaFoldDB" id="A0A7S8ICM9"/>
<feature type="transmembrane region" description="Helical" evidence="1">
    <location>
        <begin position="149"/>
        <end position="169"/>
    </location>
</feature>
<protein>
    <recommendedName>
        <fullName evidence="4">Histidine kinase N-terminal 7TM region domain-containing protein</fullName>
    </recommendedName>
</protein>
<accession>A0A7S8ICM9</accession>